<dbReference type="OrthoDB" id="9970474at2759"/>
<evidence type="ECO:0000313" key="1">
    <source>
        <dbReference type="EMBL" id="POY75755.1"/>
    </source>
</evidence>
<evidence type="ECO:0000313" key="2">
    <source>
        <dbReference type="Proteomes" id="UP000237144"/>
    </source>
</evidence>
<reference evidence="1 2" key="1">
    <citation type="journal article" date="2018" name="Front. Microbiol.">
        <title>Prospects for Fungal Bioremediation of Acidic Radioactive Waste Sites: Characterization and Genome Sequence of Rhodotorula taiwanensis MD1149.</title>
        <authorList>
            <person name="Tkavc R."/>
            <person name="Matrosova V.Y."/>
            <person name="Grichenko O.E."/>
            <person name="Gostincar C."/>
            <person name="Volpe R.P."/>
            <person name="Klimenkova P."/>
            <person name="Gaidamakova E.K."/>
            <person name="Zhou C.E."/>
            <person name="Stewart B.J."/>
            <person name="Lyman M.G."/>
            <person name="Malfatti S.A."/>
            <person name="Rubinfeld B."/>
            <person name="Courtot M."/>
            <person name="Singh J."/>
            <person name="Dalgard C.L."/>
            <person name="Hamilton T."/>
            <person name="Frey K.G."/>
            <person name="Gunde-Cimerman N."/>
            <person name="Dugan L."/>
            <person name="Daly M.J."/>
        </authorList>
    </citation>
    <scope>NUCLEOTIDE SEQUENCE [LARGE SCALE GENOMIC DNA]</scope>
    <source>
        <strain evidence="1 2">MD1149</strain>
    </source>
</reference>
<accession>A0A2S5BG59</accession>
<comment type="caution">
    <text evidence="1">The sequence shown here is derived from an EMBL/GenBank/DDBJ whole genome shotgun (WGS) entry which is preliminary data.</text>
</comment>
<dbReference type="InterPro" id="IPR023375">
    <property type="entry name" value="ADC_dom_sf"/>
</dbReference>
<sequence length="279" mass="31014">MTAPGLPVAPAPWNLNGEGWMIPLYLPFSTTPIPLPPGAYAPLEAGTEADQSSRFHGGTGFVMLVRYRASDVGPYDELIYVPGLFKRPASDLPDGEYYPAITRIYVSTDASVYNGRRNWGIPKHRADFSFSHPQDQPHVTLVEVSLPVTDVEAPTRPIFRCALGDSSLMPFTMPISTSWLDIPFVNRILQGYQATLYQPPLPSHEDDPARTASSETFLVKPTANGRSRLAWLAPTSTQDDTDWTGYGNGVDFPRFEPYSLRLNFHLASFEMQFPIPHQV</sequence>
<dbReference type="Gene3D" id="2.40.400.10">
    <property type="entry name" value="Acetoacetate decarboxylase-like"/>
    <property type="match status" value="1"/>
</dbReference>
<evidence type="ECO:0008006" key="3">
    <source>
        <dbReference type="Google" id="ProtNLM"/>
    </source>
</evidence>
<dbReference type="SUPFAM" id="SSF160104">
    <property type="entry name" value="Acetoacetate decarboxylase-like"/>
    <property type="match status" value="1"/>
</dbReference>
<dbReference type="AlphaFoldDB" id="A0A2S5BG59"/>
<organism evidence="1 2">
    <name type="scientific">Rhodotorula taiwanensis</name>
    <dbReference type="NCBI Taxonomy" id="741276"/>
    <lineage>
        <taxon>Eukaryota</taxon>
        <taxon>Fungi</taxon>
        <taxon>Dikarya</taxon>
        <taxon>Basidiomycota</taxon>
        <taxon>Pucciniomycotina</taxon>
        <taxon>Microbotryomycetes</taxon>
        <taxon>Sporidiobolales</taxon>
        <taxon>Sporidiobolaceae</taxon>
        <taxon>Rhodotorula</taxon>
    </lineage>
</organism>
<proteinExistence type="predicted"/>
<dbReference type="EMBL" id="PJQD01000012">
    <property type="protein sequence ID" value="POY75755.1"/>
    <property type="molecule type" value="Genomic_DNA"/>
</dbReference>
<gene>
    <name evidence="1" type="ORF">BMF94_1165</name>
</gene>
<protein>
    <recommendedName>
        <fullName evidence="3">Acetoacetate decarboxylase</fullName>
    </recommendedName>
</protein>
<name>A0A2S5BG59_9BASI</name>
<keyword evidence="2" id="KW-1185">Reference proteome</keyword>
<dbReference type="PANTHER" id="PTHR40518">
    <property type="entry name" value="ACETOACETATE DECARBOXYLASE"/>
    <property type="match status" value="1"/>
</dbReference>
<dbReference type="Proteomes" id="UP000237144">
    <property type="component" value="Unassembled WGS sequence"/>
</dbReference>
<dbReference type="PANTHER" id="PTHR40518:SF1">
    <property type="entry name" value="ACETOACETATE DECARBOXYLASE"/>
    <property type="match status" value="1"/>
</dbReference>